<dbReference type="Proteomes" id="UP001251217">
    <property type="component" value="Unassembled WGS sequence"/>
</dbReference>
<evidence type="ECO:0000313" key="3">
    <source>
        <dbReference type="Proteomes" id="UP001251217"/>
    </source>
</evidence>
<reference evidence="2 3" key="1">
    <citation type="submission" date="2023-07" db="EMBL/GenBank/DDBJ databases">
        <title>Sorghum-associated microbial communities from plants grown in Nebraska, USA.</title>
        <authorList>
            <person name="Schachtman D."/>
        </authorList>
    </citation>
    <scope>NUCLEOTIDE SEQUENCE [LARGE SCALE GENOMIC DNA]</scope>
    <source>
        <strain evidence="2 3">4272</strain>
    </source>
</reference>
<evidence type="ECO:0000256" key="1">
    <source>
        <dbReference type="SAM" id="Phobius"/>
    </source>
</evidence>
<sequence length="70" mass="7551">MGEVVCLVRSRVSRLWTIRIIAGVANAALALCGALGRPVAGRTHYYCPHDTVASPRCGRLAPMKEIESDN</sequence>
<accession>A0ABU1XAG5</accession>
<feature type="transmembrane region" description="Helical" evidence="1">
    <location>
        <begin position="16"/>
        <end position="36"/>
    </location>
</feature>
<keyword evidence="1" id="KW-0812">Transmembrane</keyword>
<name>A0ABU1XAG5_9NOCA</name>
<proteinExistence type="predicted"/>
<keyword evidence="3" id="KW-1185">Reference proteome</keyword>
<gene>
    <name evidence="2" type="ORF">J2W56_001172</name>
</gene>
<keyword evidence="1" id="KW-0472">Membrane</keyword>
<protein>
    <submittedName>
        <fullName evidence="2">Uncharacterized protein</fullName>
    </submittedName>
</protein>
<dbReference type="EMBL" id="JAVDWW010000001">
    <property type="protein sequence ID" value="MDR7167454.1"/>
    <property type="molecule type" value="Genomic_DNA"/>
</dbReference>
<comment type="caution">
    <text evidence="2">The sequence shown here is derived from an EMBL/GenBank/DDBJ whole genome shotgun (WGS) entry which is preliminary data.</text>
</comment>
<evidence type="ECO:0000313" key="2">
    <source>
        <dbReference type="EMBL" id="MDR7167454.1"/>
    </source>
</evidence>
<organism evidence="2 3">
    <name type="scientific">Nocardia kruczakiae</name>
    <dbReference type="NCBI Taxonomy" id="261477"/>
    <lineage>
        <taxon>Bacteria</taxon>
        <taxon>Bacillati</taxon>
        <taxon>Actinomycetota</taxon>
        <taxon>Actinomycetes</taxon>
        <taxon>Mycobacteriales</taxon>
        <taxon>Nocardiaceae</taxon>
        <taxon>Nocardia</taxon>
    </lineage>
</organism>
<keyword evidence="1" id="KW-1133">Transmembrane helix</keyword>